<dbReference type="AlphaFoldDB" id="A0A3P3YHM3"/>
<dbReference type="InterPro" id="IPR019775">
    <property type="entry name" value="WD40_repeat_CS"/>
</dbReference>
<dbReference type="SMART" id="SM00320">
    <property type="entry name" value="WD40"/>
    <property type="match status" value="5"/>
</dbReference>
<dbReference type="InterPro" id="IPR036322">
    <property type="entry name" value="WD40_repeat_dom_sf"/>
</dbReference>
<reference evidence="5 6" key="1">
    <citation type="submission" date="2018-03" db="EMBL/GenBank/DDBJ databases">
        <authorList>
            <person name="Fogelqvist J."/>
        </authorList>
    </citation>
    <scope>NUCLEOTIDE SEQUENCE [LARGE SCALE GENOMIC DNA]</scope>
</reference>
<evidence type="ECO:0000313" key="6">
    <source>
        <dbReference type="Proteomes" id="UP000290189"/>
    </source>
</evidence>
<keyword evidence="1 3" id="KW-0853">WD repeat</keyword>
<dbReference type="PROSITE" id="PS00678">
    <property type="entry name" value="WD_REPEATS_1"/>
    <property type="match status" value="2"/>
</dbReference>
<evidence type="ECO:0000256" key="1">
    <source>
        <dbReference type="ARBA" id="ARBA00022574"/>
    </source>
</evidence>
<gene>
    <name evidence="5" type="ORF">PLBR_LOCUS6902</name>
</gene>
<dbReference type="PROSITE" id="PS50294">
    <property type="entry name" value="WD_REPEATS_REGION"/>
    <property type="match status" value="1"/>
</dbReference>
<dbReference type="GO" id="GO:0005634">
    <property type="term" value="C:nucleus"/>
    <property type="evidence" value="ECO:0007669"/>
    <property type="project" value="TreeGrafter"/>
</dbReference>
<keyword evidence="5" id="KW-0496">Mitochondrion</keyword>
<dbReference type="GO" id="GO:0035861">
    <property type="term" value="C:site of double-strand break"/>
    <property type="evidence" value="ECO:0007669"/>
    <property type="project" value="TreeGrafter"/>
</dbReference>
<name>A0A3P3YHM3_PLABS</name>
<sequence>MDDDLEEMRRLRRSRGYADDRPSSMAADDGQPRTPVSDGAVVVDDDDFGPPMPTQFAVPAAVPPPRKVVDDDDDGDDFGPSLPTAGASHGFAVPAVPEHRPPSATEDNDDDFGPGVSPPTAAPSRSGERADAMSTIEEWRLPVTHEFTMHGHTKAVSALALERSGSRLLTGGYDYMMRLWDFNGMDKRGKAFREVEPDSGQQIVSLSYSYPAPDRVLVVTAASRAKIHDREGRPLVEFARGDMYIRDMKHTSGHTVGCVGGLWMHHDPNVVMTAAGDGTLRLWDVNRPTKARDTIKVKAARGRLPVTACTASADGRYLAAACQDGSLQIWKNDGRFNRPDVYIASGHAANTDTSSIVLTSDCRQLVSRGGDDTIKVWDLRSSKAPLKVFDDLPNFFPETDVILSPDERLIVGCVSVKRGQGRGRLVFIDRTELSVVQSVDVCDGSAVRALWSPTLNQIVVGGADFNVHVLYDPRWSTKGALLCAGKKPKRKEPMDFHQFAPAVHVFGQQGLSKKRQREKQALDPIKAKIPQIPVSGFGKGAALESTVSDYVAKHVVRSHDPRSEDPREALLRYADQAAQDPVFFGKAYAESQPVPVFDTAGVEKEMALEAEKAAKAQRLREERERHEHR</sequence>
<feature type="repeat" description="WD" evidence="3">
    <location>
        <begin position="149"/>
        <end position="183"/>
    </location>
</feature>
<feature type="repeat" description="WD" evidence="3">
    <location>
        <begin position="355"/>
        <end position="387"/>
    </location>
</feature>
<dbReference type="EMBL" id="OVEO01000012">
    <property type="protein sequence ID" value="SPQ99687.1"/>
    <property type="molecule type" value="Genomic_DNA"/>
</dbReference>
<geneLocation type="mitochondrion" evidence="5"/>
<dbReference type="InterPro" id="IPR020472">
    <property type="entry name" value="WD40_PAC1"/>
</dbReference>
<dbReference type="PANTHER" id="PTHR16017">
    <property type="entry name" value="GASTRULATION DEFECTIVE PROTEIN 1-RELATED"/>
    <property type="match status" value="1"/>
</dbReference>
<dbReference type="SUPFAM" id="SSF50978">
    <property type="entry name" value="WD40 repeat-like"/>
    <property type="match status" value="1"/>
</dbReference>
<evidence type="ECO:0000256" key="3">
    <source>
        <dbReference type="PROSITE-ProRule" id="PRU00221"/>
    </source>
</evidence>
<dbReference type="InterPro" id="IPR001680">
    <property type="entry name" value="WD40_rpt"/>
</dbReference>
<dbReference type="PANTHER" id="PTHR16017:SF0">
    <property type="entry name" value="WD REPEAT-CONTAINING PROTEIN 70"/>
    <property type="match status" value="1"/>
</dbReference>
<dbReference type="InterPro" id="IPR015943">
    <property type="entry name" value="WD40/YVTN_repeat-like_dom_sf"/>
</dbReference>
<accession>A0A3P3YHM3</accession>
<evidence type="ECO:0000256" key="2">
    <source>
        <dbReference type="ARBA" id="ARBA00022737"/>
    </source>
</evidence>
<dbReference type="PRINTS" id="PR00320">
    <property type="entry name" value="GPROTEINBRPT"/>
</dbReference>
<organism evidence="5 6">
    <name type="scientific">Plasmodiophora brassicae</name>
    <name type="common">Clubroot disease agent</name>
    <dbReference type="NCBI Taxonomy" id="37360"/>
    <lineage>
        <taxon>Eukaryota</taxon>
        <taxon>Sar</taxon>
        <taxon>Rhizaria</taxon>
        <taxon>Endomyxa</taxon>
        <taxon>Phytomyxea</taxon>
        <taxon>Plasmodiophorida</taxon>
        <taxon>Plasmodiophoridae</taxon>
        <taxon>Plasmodiophora</taxon>
    </lineage>
</organism>
<dbReference type="Proteomes" id="UP000290189">
    <property type="component" value="Unassembled WGS sequence"/>
</dbReference>
<dbReference type="Gene3D" id="2.130.10.10">
    <property type="entry name" value="YVTN repeat-like/Quinoprotein amine dehydrogenase"/>
    <property type="match status" value="2"/>
</dbReference>
<evidence type="ECO:0000313" key="5">
    <source>
        <dbReference type="EMBL" id="SPQ99687.1"/>
    </source>
</evidence>
<proteinExistence type="predicted"/>
<dbReference type="Pfam" id="PF00400">
    <property type="entry name" value="WD40"/>
    <property type="match status" value="4"/>
</dbReference>
<protein>
    <submittedName>
        <fullName evidence="5">Uncharacterized protein</fullName>
    </submittedName>
</protein>
<feature type="region of interest" description="Disordered" evidence="4">
    <location>
        <begin position="1"/>
        <end position="132"/>
    </location>
</feature>
<feature type="repeat" description="WD" evidence="3">
    <location>
        <begin position="267"/>
        <end position="293"/>
    </location>
</feature>
<evidence type="ECO:0000256" key="4">
    <source>
        <dbReference type="SAM" id="MobiDB-lite"/>
    </source>
</evidence>
<dbReference type="InterPro" id="IPR051858">
    <property type="entry name" value="WD_repeat_GAD-1"/>
</dbReference>
<dbReference type="PROSITE" id="PS50082">
    <property type="entry name" value="WD_REPEATS_2"/>
    <property type="match status" value="3"/>
</dbReference>
<keyword evidence="2" id="KW-0677">Repeat</keyword>